<dbReference type="InterPro" id="IPR036291">
    <property type="entry name" value="NAD(P)-bd_dom_sf"/>
</dbReference>
<proteinExistence type="predicted"/>
<dbReference type="Gene3D" id="3.40.50.12780">
    <property type="entry name" value="N-terminal domain of ligase-like"/>
    <property type="match status" value="1"/>
</dbReference>
<dbReference type="RefSeq" id="XP_024709403.1">
    <property type="nucleotide sequence ID" value="XM_024847329.1"/>
</dbReference>
<protein>
    <submittedName>
        <fullName evidence="5">Acetyl-CoA synthetase-like protein</fullName>
    </submittedName>
</protein>
<sequence>MNPLERMGRLLSQVVDELAVSDPEFVYCIHPVSSLTVNDGWRKITFKDLATAVDRVAWWLDRQLGSKGGQQVLAYIGSNDLRYAAFVLACMKHGHANASQHLLSSTGCSILVDGSEKRQLKEVLDEIEANSDDKSFERWQMPALWEVFSPMPAEPYKFPHHYSDIEDTPAIIVHSSGTTGLPKPISLSHGFLAASDQIQSLPVPPGRQTAQLFIHYRGKMRFLHGPLFHLIGLACVIECIFYHSPFILAPDCPLTPEVLSQIMTSDSPPVWGMISPYVIEELSATETGRKSLELFASIGFGGAPLSTSVGDSVSSYCRLQTMIGSSETGYTPTLMCEDPADWGYLEWNPSFKLRMESMGDGLWELVLLRPSNRRYHGIFHTHPKLDEYRTGDLFRPHPYKKGLWRYDGRSDDIIVLSNGEKFNPTDAEKTIETHPLVESAVMFGQDRFQAALLIEPRWAKLDTHQPPQFLLNEFGDVIKKANTFLPAHGQIIDSHVALAGITDPSHTGYCRRLRPSVLLTGSTGELGSYLLHTLLRSPSVAVVHCLNRSGDAMQRQISQFESKGLVATLPWLSDPERVQFHQAALHEENLGLSARQYENLREKVDLVIHNAWAVSFNKPLAMFAPLITGLRCLLQFVEHSSRQAHLHFISSIATVAGWHDSRETVVIPESLHDDSVVMHQGYAESKFVAESLCGLAAEYRHIPIAIHRVGQLAVPSTVTAGMWNPRDWFPSLVKTSRTIGELPNSLGPVRVDWIPIVYHIVNPHPIKWMELAPFVSRECSAKLVTLEQWVGQLQQKVGVGSNDQGVNEMPAVRLLEFFTSLVRDQERVQPPLAVSNAQAKSITMRNLGPVDCRMMGIWLEQWKD</sequence>
<keyword evidence="1" id="KW-0596">Phosphopantetheine</keyword>
<dbReference type="SUPFAM" id="SSF56801">
    <property type="entry name" value="Acetyl-CoA synthetase-like"/>
    <property type="match status" value="1"/>
</dbReference>
<dbReference type="Pfam" id="PF23562">
    <property type="entry name" value="AMP-binding_C_3"/>
    <property type="match status" value="1"/>
</dbReference>
<dbReference type="STRING" id="1392250.A0A2I2GMI2"/>
<dbReference type="InterPro" id="IPR042099">
    <property type="entry name" value="ANL_N_sf"/>
</dbReference>
<dbReference type="OrthoDB" id="429813at2759"/>
<accession>A0A2I2GMI2</accession>
<evidence type="ECO:0000259" key="4">
    <source>
        <dbReference type="Pfam" id="PF07993"/>
    </source>
</evidence>
<organism evidence="5 6">
    <name type="scientific">Aspergillus steynii IBT 23096</name>
    <dbReference type="NCBI Taxonomy" id="1392250"/>
    <lineage>
        <taxon>Eukaryota</taxon>
        <taxon>Fungi</taxon>
        <taxon>Dikarya</taxon>
        <taxon>Ascomycota</taxon>
        <taxon>Pezizomycotina</taxon>
        <taxon>Eurotiomycetes</taxon>
        <taxon>Eurotiomycetidae</taxon>
        <taxon>Eurotiales</taxon>
        <taxon>Aspergillaceae</taxon>
        <taxon>Aspergillus</taxon>
        <taxon>Aspergillus subgen. Circumdati</taxon>
    </lineage>
</organism>
<dbReference type="Pfam" id="PF00501">
    <property type="entry name" value="AMP-binding"/>
    <property type="match status" value="1"/>
</dbReference>
<dbReference type="InterPro" id="IPR051414">
    <property type="entry name" value="Adenylate-forming_Reductase"/>
</dbReference>
<dbReference type="GeneID" id="36555028"/>
<dbReference type="PANTHER" id="PTHR43439">
    <property type="entry name" value="PHENYLACETATE-COENZYME A LIGASE"/>
    <property type="match status" value="1"/>
</dbReference>
<dbReference type="VEuPathDB" id="FungiDB:P170DRAFT_420874"/>
<evidence type="ECO:0000256" key="2">
    <source>
        <dbReference type="ARBA" id="ARBA00022553"/>
    </source>
</evidence>
<dbReference type="AlphaFoldDB" id="A0A2I2GMI2"/>
<dbReference type="SUPFAM" id="SSF51735">
    <property type="entry name" value="NAD(P)-binding Rossmann-fold domains"/>
    <property type="match status" value="1"/>
</dbReference>
<gene>
    <name evidence="5" type="ORF">P170DRAFT_420874</name>
</gene>
<reference evidence="5 6" key="1">
    <citation type="submission" date="2016-12" db="EMBL/GenBank/DDBJ databases">
        <title>The genomes of Aspergillus section Nigri reveals drivers in fungal speciation.</title>
        <authorList>
            <consortium name="DOE Joint Genome Institute"/>
            <person name="Vesth T.C."/>
            <person name="Nybo J."/>
            <person name="Theobald S."/>
            <person name="Brandl J."/>
            <person name="Frisvad J.C."/>
            <person name="Nielsen K.F."/>
            <person name="Lyhne E.K."/>
            <person name="Kogle M.E."/>
            <person name="Kuo A."/>
            <person name="Riley R."/>
            <person name="Clum A."/>
            <person name="Nolan M."/>
            <person name="Lipzen A."/>
            <person name="Salamov A."/>
            <person name="Henrissat B."/>
            <person name="Wiebenga A."/>
            <person name="De Vries R.P."/>
            <person name="Grigoriev I.V."/>
            <person name="Mortensen U.H."/>
            <person name="Andersen M.R."/>
            <person name="Baker S.E."/>
        </authorList>
    </citation>
    <scope>NUCLEOTIDE SEQUENCE [LARGE SCALE GENOMIC DNA]</scope>
    <source>
        <strain evidence="5 6">IBT 23096</strain>
    </source>
</reference>
<dbReference type="PANTHER" id="PTHR43439:SF2">
    <property type="entry name" value="ENZYME, PUTATIVE (JCVI)-RELATED"/>
    <property type="match status" value="1"/>
</dbReference>
<dbReference type="InterPro" id="IPR000873">
    <property type="entry name" value="AMP-dep_synth/lig_dom"/>
</dbReference>
<dbReference type="EMBL" id="MSFO01000001">
    <property type="protein sequence ID" value="PLB54101.1"/>
    <property type="molecule type" value="Genomic_DNA"/>
</dbReference>
<evidence type="ECO:0000313" key="6">
    <source>
        <dbReference type="Proteomes" id="UP000234275"/>
    </source>
</evidence>
<feature type="domain" description="Thioester reductase (TE)" evidence="4">
    <location>
        <begin position="519"/>
        <end position="756"/>
    </location>
</feature>
<name>A0A2I2GMI2_9EURO</name>
<dbReference type="PROSITE" id="PS00455">
    <property type="entry name" value="AMP_BINDING"/>
    <property type="match status" value="1"/>
</dbReference>
<dbReference type="Proteomes" id="UP000234275">
    <property type="component" value="Unassembled WGS sequence"/>
</dbReference>
<dbReference type="Pfam" id="PF07993">
    <property type="entry name" value="NAD_binding_4"/>
    <property type="match status" value="1"/>
</dbReference>
<evidence type="ECO:0000313" key="5">
    <source>
        <dbReference type="EMBL" id="PLB54101.1"/>
    </source>
</evidence>
<dbReference type="InterPro" id="IPR013120">
    <property type="entry name" value="FAR_NAD-bd"/>
</dbReference>
<feature type="domain" description="AMP-dependent synthetase/ligase" evidence="3">
    <location>
        <begin position="38"/>
        <end position="332"/>
    </location>
</feature>
<dbReference type="Gene3D" id="3.40.50.720">
    <property type="entry name" value="NAD(P)-binding Rossmann-like Domain"/>
    <property type="match status" value="1"/>
</dbReference>
<evidence type="ECO:0000259" key="3">
    <source>
        <dbReference type="Pfam" id="PF00501"/>
    </source>
</evidence>
<dbReference type="InterPro" id="IPR020845">
    <property type="entry name" value="AMP-binding_CS"/>
</dbReference>
<keyword evidence="6" id="KW-1185">Reference proteome</keyword>
<comment type="caution">
    <text evidence="5">The sequence shown here is derived from an EMBL/GenBank/DDBJ whole genome shotgun (WGS) entry which is preliminary data.</text>
</comment>
<keyword evidence="2" id="KW-0597">Phosphoprotein</keyword>
<evidence type="ECO:0000256" key="1">
    <source>
        <dbReference type="ARBA" id="ARBA00022450"/>
    </source>
</evidence>